<keyword evidence="2" id="KW-1185">Reference proteome</keyword>
<reference evidence="1 2" key="1">
    <citation type="journal article" date="2021" name="Elife">
        <title>Chloroplast acquisition without the gene transfer in kleptoplastic sea slugs, Plakobranchus ocellatus.</title>
        <authorList>
            <person name="Maeda T."/>
            <person name="Takahashi S."/>
            <person name="Yoshida T."/>
            <person name="Shimamura S."/>
            <person name="Takaki Y."/>
            <person name="Nagai Y."/>
            <person name="Toyoda A."/>
            <person name="Suzuki Y."/>
            <person name="Arimoto A."/>
            <person name="Ishii H."/>
            <person name="Satoh N."/>
            <person name="Nishiyama T."/>
            <person name="Hasebe M."/>
            <person name="Maruyama T."/>
            <person name="Minagawa J."/>
            <person name="Obokata J."/>
            <person name="Shigenobu S."/>
        </authorList>
    </citation>
    <scope>NUCLEOTIDE SEQUENCE [LARGE SCALE GENOMIC DNA]</scope>
</reference>
<comment type="caution">
    <text evidence="1">The sequence shown here is derived from an EMBL/GenBank/DDBJ whole genome shotgun (WGS) entry which is preliminary data.</text>
</comment>
<dbReference type="Proteomes" id="UP000762676">
    <property type="component" value="Unassembled WGS sequence"/>
</dbReference>
<evidence type="ECO:0000313" key="1">
    <source>
        <dbReference type="EMBL" id="GFR94038.1"/>
    </source>
</evidence>
<accession>A0AAV4HAA4</accession>
<evidence type="ECO:0000313" key="2">
    <source>
        <dbReference type="Proteomes" id="UP000762676"/>
    </source>
</evidence>
<dbReference type="EMBL" id="BMAT01012524">
    <property type="protein sequence ID" value="GFR94038.1"/>
    <property type="molecule type" value="Genomic_DNA"/>
</dbReference>
<name>A0AAV4HAA4_9GAST</name>
<proteinExistence type="predicted"/>
<dbReference type="AlphaFoldDB" id="A0AAV4HAA4"/>
<protein>
    <submittedName>
        <fullName evidence="1">Uncharacterized protein</fullName>
    </submittedName>
</protein>
<gene>
    <name evidence="1" type="ORF">ElyMa_006240500</name>
</gene>
<organism evidence="1 2">
    <name type="scientific">Elysia marginata</name>
    <dbReference type="NCBI Taxonomy" id="1093978"/>
    <lineage>
        <taxon>Eukaryota</taxon>
        <taxon>Metazoa</taxon>
        <taxon>Spiralia</taxon>
        <taxon>Lophotrochozoa</taxon>
        <taxon>Mollusca</taxon>
        <taxon>Gastropoda</taxon>
        <taxon>Heterobranchia</taxon>
        <taxon>Euthyneura</taxon>
        <taxon>Panpulmonata</taxon>
        <taxon>Sacoglossa</taxon>
        <taxon>Placobranchoidea</taxon>
        <taxon>Plakobranchidae</taxon>
        <taxon>Elysia</taxon>
    </lineage>
</organism>
<sequence>MSWECQHNHAWIGQTRKHRISETLIERDFPTEVAGRPGMQQCYIQMTKATHSSCEFIARVYLNELCVYLVY</sequence>